<dbReference type="Proteomes" id="UP000567186">
    <property type="component" value="Unassembled WGS sequence"/>
</dbReference>
<gene>
    <name evidence="3" type="ORF">HIU99_09665</name>
</gene>
<keyword evidence="4" id="KW-1185">Reference proteome</keyword>
<name>A0A7Y0WSJ5_9GAMM</name>
<evidence type="ECO:0000259" key="2">
    <source>
        <dbReference type="PROSITE" id="PS51084"/>
    </source>
</evidence>
<dbReference type="PROSITE" id="PS51084">
    <property type="entry name" value="HIT_2"/>
    <property type="match status" value="1"/>
</dbReference>
<dbReference type="PIRSF" id="PIRSF000714">
    <property type="entry name" value="HIT"/>
    <property type="match status" value="1"/>
</dbReference>
<dbReference type="Pfam" id="PF01230">
    <property type="entry name" value="HIT"/>
    <property type="match status" value="1"/>
</dbReference>
<accession>A0A7Y0WSJ5</accession>
<dbReference type="InterPro" id="IPR011146">
    <property type="entry name" value="HIT-like"/>
</dbReference>
<proteinExistence type="predicted"/>
<dbReference type="Gene3D" id="3.30.428.10">
    <property type="entry name" value="HIT-like"/>
    <property type="match status" value="1"/>
</dbReference>
<reference evidence="3 4" key="1">
    <citation type="submission" date="2020-04" db="EMBL/GenBank/DDBJ databases">
        <title>Marinobacter oceani sp. nov., isolated from marine solar saltern.</title>
        <authorList>
            <person name="Chen X.-Y."/>
        </authorList>
    </citation>
    <scope>NUCLEOTIDE SEQUENCE [LARGE SCALE GENOMIC DNA]</scope>
    <source>
        <strain evidence="3 4">W62</strain>
    </source>
</reference>
<dbReference type="RefSeq" id="WP_135955032.1">
    <property type="nucleotide sequence ID" value="NZ_JABCKY010000002.1"/>
</dbReference>
<dbReference type="AlphaFoldDB" id="A0A7Y0WSJ5"/>
<dbReference type="InterPro" id="IPR026026">
    <property type="entry name" value="HIT_Hint"/>
</dbReference>
<feature type="domain" description="HIT" evidence="2">
    <location>
        <begin position="40"/>
        <end position="109"/>
    </location>
</feature>
<evidence type="ECO:0000256" key="1">
    <source>
        <dbReference type="PROSITE-ProRule" id="PRU00464"/>
    </source>
</evidence>
<dbReference type="EMBL" id="JABCKY010000002">
    <property type="protein sequence ID" value="NMT63865.1"/>
    <property type="molecule type" value="Genomic_DNA"/>
</dbReference>
<organism evidence="3 4">
    <name type="scientific">Marinobacter orientalis</name>
    <dbReference type="NCBI Taxonomy" id="1928859"/>
    <lineage>
        <taxon>Bacteria</taxon>
        <taxon>Pseudomonadati</taxon>
        <taxon>Pseudomonadota</taxon>
        <taxon>Gammaproteobacteria</taxon>
        <taxon>Pseudomonadales</taxon>
        <taxon>Marinobacteraceae</taxon>
        <taxon>Marinobacter</taxon>
    </lineage>
</organism>
<dbReference type="InterPro" id="IPR036265">
    <property type="entry name" value="HIT-like_sf"/>
</dbReference>
<evidence type="ECO:0000313" key="3">
    <source>
        <dbReference type="EMBL" id="NMT63865.1"/>
    </source>
</evidence>
<comment type="caution">
    <text evidence="3">The sequence shown here is derived from an EMBL/GenBank/DDBJ whole genome shotgun (WGS) entry which is preliminary data.</text>
</comment>
<dbReference type="OrthoDB" id="9799145at2"/>
<comment type="caution">
    <text evidence="1">Lacks conserved residue(s) required for the propagation of feature annotation.</text>
</comment>
<dbReference type="GO" id="GO:0003824">
    <property type="term" value="F:catalytic activity"/>
    <property type="evidence" value="ECO:0007669"/>
    <property type="project" value="InterPro"/>
</dbReference>
<evidence type="ECO:0000313" key="4">
    <source>
        <dbReference type="Proteomes" id="UP000567186"/>
    </source>
</evidence>
<dbReference type="SUPFAM" id="SSF54197">
    <property type="entry name" value="HIT-like"/>
    <property type="match status" value="1"/>
</dbReference>
<protein>
    <submittedName>
        <fullName evidence="3">HIT domain-containing protein</fullName>
    </submittedName>
</protein>
<sequence length="145" mass="16106">MKAPEQPFALHERLEADTVSLGQSALCEIRLMNDSNWPWVLLVPRVTGIREIYQLSREQQQQLLAESSLLGEGMMALFGGDKLNVAALGNMVPQLHLHHIVRFEGDPAWPGPVWGRLPAQAYSTDELAAVTARLEPVIRELESGN</sequence>